<gene>
    <name evidence="6" type="primary">aad-a</name>
    <name evidence="6" type="ORF">GWK47_001322</name>
</gene>
<dbReference type="OrthoDB" id="10052168at2759"/>
<dbReference type="Proteomes" id="UP000770661">
    <property type="component" value="Unassembled WGS sequence"/>
</dbReference>
<evidence type="ECO:0000256" key="1">
    <source>
        <dbReference type="ARBA" id="ARBA00006534"/>
    </source>
</evidence>
<feature type="region of interest" description="Disordered" evidence="5">
    <location>
        <begin position="129"/>
        <end position="180"/>
    </location>
</feature>
<comment type="caution">
    <text evidence="6">The sequence shown here is derived from an EMBL/GenBank/DDBJ whole genome shotgun (WGS) entry which is preliminary data.</text>
</comment>
<evidence type="ECO:0000313" key="6">
    <source>
        <dbReference type="EMBL" id="KAG0715403.1"/>
    </source>
</evidence>
<dbReference type="AlphaFoldDB" id="A0A8J4XV40"/>
<dbReference type="PANTHER" id="PTHR20842">
    <property type="entry name" value="PROTEASE S51 ALPHA-ASPARTYL DIPEPTIDASE"/>
    <property type="match status" value="1"/>
</dbReference>
<evidence type="ECO:0000256" key="2">
    <source>
        <dbReference type="ARBA" id="ARBA00022670"/>
    </source>
</evidence>
<dbReference type="PANTHER" id="PTHR20842:SF0">
    <property type="entry name" value="ALPHA-ASPARTYL DIPEPTIDASE"/>
    <property type="match status" value="1"/>
</dbReference>
<dbReference type="EMBL" id="JACEEZ010019716">
    <property type="protein sequence ID" value="KAG0715403.1"/>
    <property type="molecule type" value="Genomic_DNA"/>
</dbReference>
<dbReference type="InterPro" id="IPR029062">
    <property type="entry name" value="Class_I_gatase-like"/>
</dbReference>
<dbReference type="SUPFAM" id="SSF52317">
    <property type="entry name" value="Class I glutamine amidotransferase-like"/>
    <property type="match status" value="1"/>
</dbReference>
<feature type="compositionally biased region" description="Pro residues" evidence="5">
    <location>
        <begin position="136"/>
        <end position="163"/>
    </location>
</feature>
<proteinExistence type="inferred from homology"/>
<keyword evidence="2" id="KW-0645">Protease</keyword>
<dbReference type="Gene3D" id="3.40.50.880">
    <property type="match status" value="1"/>
</dbReference>
<evidence type="ECO:0000313" key="7">
    <source>
        <dbReference type="Proteomes" id="UP000770661"/>
    </source>
</evidence>
<organism evidence="6 7">
    <name type="scientific">Chionoecetes opilio</name>
    <name type="common">Atlantic snow crab</name>
    <name type="synonym">Cancer opilio</name>
    <dbReference type="NCBI Taxonomy" id="41210"/>
    <lineage>
        <taxon>Eukaryota</taxon>
        <taxon>Metazoa</taxon>
        <taxon>Ecdysozoa</taxon>
        <taxon>Arthropoda</taxon>
        <taxon>Crustacea</taxon>
        <taxon>Multicrustacea</taxon>
        <taxon>Malacostraca</taxon>
        <taxon>Eumalacostraca</taxon>
        <taxon>Eucarida</taxon>
        <taxon>Decapoda</taxon>
        <taxon>Pleocyemata</taxon>
        <taxon>Brachyura</taxon>
        <taxon>Eubrachyura</taxon>
        <taxon>Majoidea</taxon>
        <taxon>Majidae</taxon>
        <taxon>Chionoecetes</taxon>
    </lineage>
</organism>
<dbReference type="GO" id="GO:0008236">
    <property type="term" value="F:serine-type peptidase activity"/>
    <property type="evidence" value="ECO:0007669"/>
    <property type="project" value="UniProtKB-KW"/>
</dbReference>
<evidence type="ECO:0000256" key="4">
    <source>
        <dbReference type="ARBA" id="ARBA00022825"/>
    </source>
</evidence>
<dbReference type="InterPro" id="IPR005320">
    <property type="entry name" value="Peptidase_S51"/>
</dbReference>
<keyword evidence="4" id="KW-0720">Serine protease</keyword>
<sequence length="248" mass="27537">MSPRNLLLLSNSTVHGSGYLEWAATPIKEFLASKGVRRVLFVPYALREMDDYTEKAAKTFTAWGYELSSVHKATDPRRAVSEAEAIFVGGGNTFQLLKTLYDNKLLEAIRRRVLEASLNMFEGAPYIGSSAGTTWPPSPSTPPTTCPSPTPLLLGPRPPPLQHQPPLHDANPATKHMGETREERIRQYHQLPETPPVLGLREGSLLRVQLDKVTLHGLHPARLFRPGKQAEEFPVGTDFHSSSSKTRR</sequence>
<evidence type="ECO:0000256" key="5">
    <source>
        <dbReference type="SAM" id="MobiDB-lite"/>
    </source>
</evidence>
<reference evidence="6" key="1">
    <citation type="submission" date="2020-07" db="EMBL/GenBank/DDBJ databases">
        <title>The High-quality genome of the commercially important snow crab, Chionoecetes opilio.</title>
        <authorList>
            <person name="Jeong J.-H."/>
            <person name="Ryu S."/>
        </authorList>
    </citation>
    <scope>NUCLEOTIDE SEQUENCE</scope>
    <source>
        <strain evidence="6">MADBK_172401_WGS</strain>
        <tissue evidence="6">Digestive gland</tissue>
    </source>
</reference>
<keyword evidence="7" id="KW-1185">Reference proteome</keyword>
<dbReference type="GO" id="GO:0006508">
    <property type="term" value="P:proteolysis"/>
    <property type="evidence" value="ECO:0007669"/>
    <property type="project" value="UniProtKB-KW"/>
</dbReference>
<dbReference type="NCBIfam" id="NF003642">
    <property type="entry name" value="PRK05282.1"/>
    <property type="match status" value="1"/>
</dbReference>
<name>A0A8J4XV40_CHIOP</name>
<keyword evidence="3" id="KW-0378">Hydrolase</keyword>
<evidence type="ECO:0000256" key="3">
    <source>
        <dbReference type="ARBA" id="ARBA00022801"/>
    </source>
</evidence>
<dbReference type="Pfam" id="PF03575">
    <property type="entry name" value="Peptidase_S51"/>
    <property type="match status" value="1"/>
</dbReference>
<protein>
    <submittedName>
        <fullName evidence="6">Alpha-aspartyl dipeptidase</fullName>
    </submittedName>
</protein>
<accession>A0A8J4XV40</accession>
<comment type="similarity">
    <text evidence="1">Belongs to the peptidase S51 family.</text>
</comment>